<protein>
    <submittedName>
        <fullName evidence="2">DUF6440 family protein</fullName>
    </submittedName>
</protein>
<evidence type="ECO:0000259" key="1">
    <source>
        <dbReference type="Pfam" id="PF20037"/>
    </source>
</evidence>
<feature type="domain" description="DUF6440" evidence="1">
    <location>
        <begin position="6"/>
        <end position="53"/>
    </location>
</feature>
<dbReference type="Proteomes" id="UP001440599">
    <property type="component" value="Unassembled WGS sequence"/>
</dbReference>
<gene>
    <name evidence="2" type="ORF">WMO45_08505</name>
</gene>
<name>A0ABV1ESF8_9FIRM</name>
<dbReference type="EMBL" id="JBBMFT010000004">
    <property type="protein sequence ID" value="MEQ2456561.1"/>
    <property type="molecule type" value="Genomic_DNA"/>
</dbReference>
<accession>A0ABV1ESF8</accession>
<evidence type="ECO:0000313" key="2">
    <source>
        <dbReference type="EMBL" id="MEQ2456561.1"/>
    </source>
</evidence>
<reference evidence="2 3" key="1">
    <citation type="submission" date="2024-03" db="EMBL/GenBank/DDBJ databases">
        <title>Human intestinal bacterial collection.</title>
        <authorList>
            <person name="Pauvert C."/>
            <person name="Hitch T.C.A."/>
            <person name="Clavel T."/>
        </authorList>
    </citation>
    <scope>NUCLEOTIDE SEQUENCE [LARGE SCALE GENOMIC DNA]</scope>
    <source>
        <strain evidence="2 3">CLA-AP-H34</strain>
    </source>
</reference>
<organism evidence="2 3">
    <name type="scientific">Flavonifractor hominis</name>
    <dbReference type="NCBI Taxonomy" id="3133178"/>
    <lineage>
        <taxon>Bacteria</taxon>
        <taxon>Bacillati</taxon>
        <taxon>Bacillota</taxon>
        <taxon>Clostridia</taxon>
        <taxon>Eubacteriales</taxon>
        <taxon>Oscillospiraceae</taxon>
        <taxon>Flavonifractor</taxon>
    </lineage>
</organism>
<keyword evidence="3" id="KW-1185">Reference proteome</keyword>
<dbReference type="RefSeq" id="WP_349140224.1">
    <property type="nucleotide sequence ID" value="NZ_JBBMFT010000004.1"/>
</dbReference>
<comment type="caution">
    <text evidence="2">The sequence shown here is derived from an EMBL/GenBank/DDBJ whole genome shotgun (WGS) entry which is preliminary data.</text>
</comment>
<evidence type="ECO:0000313" key="3">
    <source>
        <dbReference type="Proteomes" id="UP001440599"/>
    </source>
</evidence>
<proteinExistence type="predicted"/>
<dbReference type="Pfam" id="PF20037">
    <property type="entry name" value="DUF6440"/>
    <property type="match status" value="1"/>
</dbReference>
<sequence>MGNEKRFQLIYTQGISDVTRVLLDTATGMLYLEMHNGYAGGITPLLDAEGKPMKWKPEDWT</sequence>
<dbReference type="InterPro" id="IPR045515">
    <property type="entry name" value="DUF6440"/>
</dbReference>